<dbReference type="AlphaFoldDB" id="A0A5B7DNG0"/>
<evidence type="ECO:0000313" key="1">
    <source>
        <dbReference type="EMBL" id="MPC22573.1"/>
    </source>
</evidence>
<name>A0A5B7DNG0_PORTR</name>
<evidence type="ECO:0000313" key="2">
    <source>
        <dbReference type="Proteomes" id="UP000324222"/>
    </source>
</evidence>
<proteinExistence type="predicted"/>
<accession>A0A5B7DNG0</accession>
<protein>
    <submittedName>
        <fullName evidence="1">Uncharacterized protein</fullName>
    </submittedName>
</protein>
<dbReference type="Proteomes" id="UP000324222">
    <property type="component" value="Unassembled WGS sequence"/>
</dbReference>
<organism evidence="1 2">
    <name type="scientific">Portunus trituberculatus</name>
    <name type="common">Swimming crab</name>
    <name type="synonym">Neptunus trituberculatus</name>
    <dbReference type="NCBI Taxonomy" id="210409"/>
    <lineage>
        <taxon>Eukaryota</taxon>
        <taxon>Metazoa</taxon>
        <taxon>Ecdysozoa</taxon>
        <taxon>Arthropoda</taxon>
        <taxon>Crustacea</taxon>
        <taxon>Multicrustacea</taxon>
        <taxon>Malacostraca</taxon>
        <taxon>Eumalacostraca</taxon>
        <taxon>Eucarida</taxon>
        <taxon>Decapoda</taxon>
        <taxon>Pleocyemata</taxon>
        <taxon>Brachyura</taxon>
        <taxon>Eubrachyura</taxon>
        <taxon>Portunoidea</taxon>
        <taxon>Portunidae</taxon>
        <taxon>Portuninae</taxon>
        <taxon>Portunus</taxon>
    </lineage>
</organism>
<reference evidence="1 2" key="1">
    <citation type="submission" date="2019-05" db="EMBL/GenBank/DDBJ databases">
        <title>Another draft genome of Portunus trituberculatus and its Hox gene families provides insights of decapod evolution.</title>
        <authorList>
            <person name="Jeong J.-H."/>
            <person name="Song I."/>
            <person name="Kim S."/>
            <person name="Choi T."/>
            <person name="Kim D."/>
            <person name="Ryu S."/>
            <person name="Kim W."/>
        </authorList>
    </citation>
    <scope>NUCLEOTIDE SEQUENCE [LARGE SCALE GENOMIC DNA]</scope>
    <source>
        <tissue evidence="1">Muscle</tissue>
    </source>
</reference>
<gene>
    <name evidence="1" type="ORF">E2C01_015590</name>
</gene>
<keyword evidence="2" id="KW-1185">Reference proteome</keyword>
<comment type="caution">
    <text evidence="1">The sequence shown here is derived from an EMBL/GenBank/DDBJ whole genome shotgun (WGS) entry which is preliminary data.</text>
</comment>
<sequence>MLCKLSSKGKVVVPLPSLPQAYKVVRGTMWDAENGVLLEEGWEFDRLDSGAPGVAGSGWDKTAKTWAE</sequence>
<dbReference type="EMBL" id="VSRR010001102">
    <property type="protein sequence ID" value="MPC22573.1"/>
    <property type="molecule type" value="Genomic_DNA"/>
</dbReference>